<reference evidence="3 4" key="1">
    <citation type="submission" date="2020-08" db="EMBL/GenBank/DDBJ databases">
        <authorList>
            <person name="Liu C."/>
            <person name="Sun Q."/>
        </authorList>
    </citation>
    <scope>NUCLEOTIDE SEQUENCE [LARGE SCALE GENOMIC DNA]</scope>
    <source>
        <strain evidence="3 4">NSJ-61</strain>
    </source>
</reference>
<evidence type="ECO:0000313" key="4">
    <source>
        <dbReference type="Proteomes" id="UP000515856"/>
    </source>
</evidence>
<dbReference type="KEGG" id="ehn:H9Q80_04375"/>
<sequence>MNIYVFTYLCSFCACCITSFVLLHHIEWKQSGWKFFIVLFINAAVLAISAMRYYPLSKSVMVLFDALLLYPFTNRKKPLRNIMGFVMLLGLYEYMSYPISIYISVFINHVVTLNKWSMAITIISPQLLILYAYWLYRRLSIKTNKKKSLSEALFQIVVIPLFTFVNYQVVLMMCAYYLQPVMICLVIMDMAFVVLLDIYLFYLFEKIKENVMLKEQAIRLEEMGKMQYTYYQKLEEKYDQSRGIIHDMKRHMQVLESKELPKENVEHYIGDMKELLNNYSHTVYSSHPIINVILHEKIDEARNDGIEVTCQIAPIDFSFMKEIDVTVIFANLLDNAIDACEETLGNKFIHICIDQIHEFIVIAISNSTKEFKDIEKSSKPGHAGLGLKNVAQTLDHYGGNMQVTSEEHEFTIHLYIPRT</sequence>
<dbReference type="InterPro" id="IPR032834">
    <property type="entry name" value="NatK-like_C"/>
</dbReference>
<dbReference type="InterPro" id="IPR036890">
    <property type="entry name" value="HATPase_C_sf"/>
</dbReference>
<feature type="domain" description="Sensor histidine kinase NatK-like C-terminal" evidence="2">
    <location>
        <begin position="320"/>
        <end position="417"/>
    </location>
</feature>
<dbReference type="SUPFAM" id="SSF55874">
    <property type="entry name" value="ATPase domain of HSP90 chaperone/DNA topoisomerase II/histidine kinase"/>
    <property type="match status" value="1"/>
</dbReference>
<feature type="transmembrane region" description="Helical" evidence="1">
    <location>
        <begin position="148"/>
        <end position="170"/>
    </location>
</feature>
<feature type="transmembrane region" description="Helical" evidence="1">
    <location>
        <begin position="85"/>
        <end position="110"/>
    </location>
</feature>
<dbReference type="AlphaFoldDB" id="A0A7G9GQW2"/>
<gene>
    <name evidence="3" type="ORF">H9Q80_04375</name>
</gene>
<dbReference type="PANTHER" id="PTHR40448:SF1">
    <property type="entry name" value="TWO-COMPONENT SENSOR HISTIDINE KINASE"/>
    <property type="match status" value="1"/>
</dbReference>
<protein>
    <submittedName>
        <fullName evidence="3">GHKL domain-containing protein</fullName>
    </submittedName>
</protein>
<evidence type="ECO:0000313" key="3">
    <source>
        <dbReference type="EMBL" id="QNM13194.1"/>
    </source>
</evidence>
<dbReference type="Proteomes" id="UP000515856">
    <property type="component" value="Chromosome"/>
</dbReference>
<name>A0A7G9GQW2_9FIRM</name>
<feature type="transmembrane region" description="Helical" evidence="1">
    <location>
        <begin position="33"/>
        <end position="50"/>
    </location>
</feature>
<keyword evidence="1" id="KW-1133">Transmembrane helix</keyword>
<keyword evidence="4" id="KW-1185">Reference proteome</keyword>
<dbReference type="Gene3D" id="3.30.565.10">
    <property type="entry name" value="Histidine kinase-like ATPase, C-terminal domain"/>
    <property type="match status" value="1"/>
</dbReference>
<feature type="transmembrane region" description="Helical" evidence="1">
    <location>
        <begin position="6"/>
        <end position="26"/>
    </location>
</feature>
<dbReference type="PANTHER" id="PTHR40448">
    <property type="entry name" value="TWO-COMPONENT SENSOR HISTIDINE KINASE"/>
    <property type="match status" value="1"/>
</dbReference>
<feature type="transmembrane region" description="Helical" evidence="1">
    <location>
        <begin position="116"/>
        <end position="136"/>
    </location>
</feature>
<organism evidence="3 4">
    <name type="scientific">[Eubacterium] hominis</name>
    <dbReference type="NCBI Taxonomy" id="2764325"/>
    <lineage>
        <taxon>Bacteria</taxon>
        <taxon>Bacillati</taxon>
        <taxon>Bacillota</taxon>
        <taxon>Erysipelotrichia</taxon>
        <taxon>Erysipelotrichales</taxon>
        <taxon>Erysipelotrichaceae</taxon>
        <taxon>Amedibacillus</taxon>
    </lineage>
</organism>
<dbReference type="EMBL" id="CP060636">
    <property type="protein sequence ID" value="QNM13194.1"/>
    <property type="molecule type" value="Genomic_DNA"/>
</dbReference>
<dbReference type="RefSeq" id="WP_158552328.1">
    <property type="nucleotide sequence ID" value="NZ_CP060636.1"/>
</dbReference>
<dbReference type="CDD" id="cd16935">
    <property type="entry name" value="HATPase_AgrC-ComD-like"/>
    <property type="match status" value="1"/>
</dbReference>
<dbReference type="Pfam" id="PF14501">
    <property type="entry name" value="HATPase_c_5"/>
    <property type="match status" value="1"/>
</dbReference>
<proteinExistence type="predicted"/>
<dbReference type="GO" id="GO:0042802">
    <property type="term" value="F:identical protein binding"/>
    <property type="evidence" value="ECO:0007669"/>
    <property type="project" value="TreeGrafter"/>
</dbReference>
<accession>A0A7G9GQW2</accession>
<evidence type="ECO:0000256" key="1">
    <source>
        <dbReference type="SAM" id="Phobius"/>
    </source>
</evidence>
<keyword evidence="1" id="KW-0812">Transmembrane</keyword>
<feature type="transmembrane region" description="Helical" evidence="1">
    <location>
        <begin position="176"/>
        <end position="204"/>
    </location>
</feature>
<evidence type="ECO:0000259" key="2">
    <source>
        <dbReference type="Pfam" id="PF14501"/>
    </source>
</evidence>
<keyword evidence="1" id="KW-0472">Membrane</keyword>